<comment type="caution">
    <text evidence="6">The sequence shown here is derived from an EMBL/GenBank/DDBJ whole genome shotgun (WGS) entry which is preliminary data.</text>
</comment>
<feature type="domain" description="NADP-dependent oxidoreductase" evidence="5">
    <location>
        <begin position="15"/>
        <end position="313"/>
    </location>
</feature>
<dbReference type="EMBL" id="JBIAHM010000023">
    <property type="protein sequence ID" value="MFE9606121.1"/>
    <property type="molecule type" value="Genomic_DNA"/>
</dbReference>
<evidence type="ECO:0000256" key="3">
    <source>
        <dbReference type="ARBA" id="ARBA00023002"/>
    </source>
</evidence>
<evidence type="ECO:0000256" key="1">
    <source>
        <dbReference type="ARBA" id="ARBA00006515"/>
    </source>
</evidence>
<evidence type="ECO:0000256" key="2">
    <source>
        <dbReference type="ARBA" id="ARBA00022857"/>
    </source>
</evidence>
<evidence type="ECO:0000256" key="4">
    <source>
        <dbReference type="SAM" id="MobiDB-lite"/>
    </source>
</evidence>
<reference evidence="6 7" key="1">
    <citation type="submission" date="2024-10" db="EMBL/GenBank/DDBJ databases">
        <title>The Natural Products Discovery Center: Release of the First 8490 Sequenced Strains for Exploring Actinobacteria Biosynthetic Diversity.</title>
        <authorList>
            <person name="Kalkreuter E."/>
            <person name="Kautsar S.A."/>
            <person name="Yang D."/>
            <person name="Bader C.D."/>
            <person name="Teijaro C.N."/>
            <person name="Fluegel L."/>
            <person name="Davis C.M."/>
            <person name="Simpson J.R."/>
            <person name="Lauterbach L."/>
            <person name="Steele A.D."/>
            <person name="Gui C."/>
            <person name="Meng S."/>
            <person name="Li G."/>
            <person name="Viehrig K."/>
            <person name="Ye F."/>
            <person name="Su P."/>
            <person name="Kiefer A.F."/>
            <person name="Nichols A."/>
            <person name="Cepeda A.J."/>
            <person name="Yan W."/>
            <person name="Fan B."/>
            <person name="Jiang Y."/>
            <person name="Adhikari A."/>
            <person name="Zheng C.-J."/>
            <person name="Schuster L."/>
            <person name="Cowan T.M."/>
            <person name="Smanski M.J."/>
            <person name="Chevrette M.G."/>
            <person name="De Carvalho L.P.S."/>
            <person name="Shen B."/>
        </authorList>
    </citation>
    <scope>NUCLEOTIDE SEQUENCE [LARGE SCALE GENOMIC DNA]</scope>
    <source>
        <strain evidence="6 7">NPDC006488</strain>
    </source>
</reference>
<keyword evidence="2" id="KW-0521">NADP</keyword>
<evidence type="ECO:0000313" key="6">
    <source>
        <dbReference type="EMBL" id="MFE9606121.1"/>
    </source>
</evidence>
<dbReference type="Proteomes" id="UP001601303">
    <property type="component" value="Unassembled WGS sequence"/>
</dbReference>
<dbReference type="InterPro" id="IPR023210">
    <property type="entry name" value="NADP_OxRdtase_dom"/>
</dbReference>
<evidence type="ECO:0000313" key="7">
    <source>
        <dbReference type="Proteomes" id="UP001601303"/>
    </source>
</evidence>
<keyword evidence="7" id="KW-1185">Reference proteome</keyword>
<dbReference type="InterPro" id="IPR036812">
    <property type="entry name" value="NAD(P)_OxRdtase_dom_sf"/>
</dbReference>
<sequence length="362" mass="39279">MEYRRLGRSGLKVSEIAYGNWLTHGSQVEEDAARACVAAALDEGVTTFDTADVYALTRAEQVLGKALGGVRRESIEICTKVFWPTGPGPNDRGLSRKHIIESANASLRRLGTDYIDLYQAHRYDHETPLVETLRAFDDLVRQGKVLYIGVSEWRPEQIAAALRIADRMGLDRIVSNQPQYNVIWRVIEAEVVPLCEREGVGQLAWSPLAQGALTGKYLPGAGPPAGSRATDEHGSGFITHFLADDVLRKVQQLKPVAEQAGLTPAQLAVAWTLQNPAVSAAIVGASRPEQIRETVKASGVRLDPAVLRRIDDILVDHMVTDPAFIPASSTHSTPAARARLAEGERGVGSASQPDLPKAEFAQ</sequence>
<dbReference type="SUPFAM" id="SSF51430">
    <property type="entry name" value="NAD(P)-linked oxidoreductase"/>
    <property type="match status" value="1"/>
</dbReference>
<dbReference type="InterPro" id="IPR005399">
    <property type="entry name" value="K_chnl_volt-dep_bsu_KCNAB-rel"/>
</dbReference>
<dbReference type="Pfam" id="PF00248">
    <property type="entry name" value="Aldo_ket_red"/>
    <property type="match status" value="1"/>
</dbReference>
<dbReference type="Gene3D" id="3.20.20.100">
    <property type="entry name" value="NADP-dependent oxidoreductase domain"/>
    <property type="match status" value="1"/>
</dbReference>
<protein>
    <submittedName>
        <fullName evidence="6">Aldo/keto reductase family protein</fullName>
    </submittedName>
</protein>
<name>A0ABW6MJ13_9ACTN</name>
<dbReference type="CDD" id="cd19074">
    <property type="entry name" value="Aldo_ket_red_shaker-like"/>
    <property type="match status" value="1"/>
</dbReference>
<comment type="similarity">
    <text evidence="1">Belongs to the shaker potassium channel beta subunit family.</text>
</comment>
<keyword evidence="3" id="KW-0560">Oxidoreductase</keyword>
<dbReference type="PANTHER" id="PTHR43150">
    <property type="entry name" value="HYPERKINETIC, ISOFORM M"/>
    <property type="match status" value="1"/>
</dbReference>
<proteinExistence type="inferred from homology"/>
<accession>A0ABW6MJ13</accession>
<evidence type="ECO:0000259" key="5">
    <source>
        <dbReference type="Pfam" id="PF00248"/>
    </source>
</evidence>
<organism evidence="6 7">
    <name type="scientific">Streptomyces hokutonensis</name>
    <dbReference type="NCBI Taxonomy" id="1306990"/>
    <lineage>
        <taxon>Bacteria</taxon>
        <taxon>Bacillati</taxon>
        <taxon>Actinomycetota</taxon>
        <taxon>Actinomycetes</taxon>
        <taxon>Kitasatosporales</taxon>
        <taxon>Streptomycetaceae</taxon>
        <taxon>Streptomyces</taxon>
    </lineage>
</organism>
<gene>
    <name evidence="6" type="ORF">ACFYNQ_47245</name>
</gene>
<dbReference type="RefSeq" id="WP_388114819.1">
    <property type="nucleotide sequence ID" value="NZ_JBIAHM010000023.1"/>
</dbReference>
<dbReference type="PANTHER" id="PTHR43150:SF2">
    <property type="entry name" value="HYPERKINETIC, ISOFORM M"/>
    <property type="match status" value="1"/>
</dbReference>
<feature type="region of interest" description="Disordered" evidence="4">
    <location>
        <begin position="324"/>
        <end position="362"/>
    </location>
</feature>